<keyword evidence="1" id="KW-0186">Copper</keyword>
<evidence type="ECO:0000313" key="4">
    <source>
        <dbReference type="Proteomes" id="UP000325577"/>
    </source>
</evidence>
<protein>
    <recommendedName>
        <fullName evidence="1">Amine oxidase</fullName>
        <ecNumber evidence="1">1.4.3.-</ecNumber>
    </recommendedName>
</protein>
<dbReference type="GO" id="GO:0008131">
    <property type="term" value="F:primary methylamine oxidase activity"/>
    <property type="evidence" value="ECO:0007669"/>
    <property type="project" value="InterPro"/>
</dbReference>
<comment type="PTM">
    <text evidence="1">Topaquinone (TPQ) is generated by copper-dependent autoxidation of a specific tyrosyl residue.</text>
</comment>
<dbReference type="PANTHER" id="PTHR10638">
    <property type="entry name" value="COPPER AMINE OXIDASE"/>
    <property type="match status" value="1"/>
</dbReference>
<proteinExistence type="inferred from homology"/>
<keyword evidence="1" id="KW-0801">TPQ</keyword>
<organism evidence="3 4">
    <name type="scientific">Nyssa sinensis</name>
    <dbReference type="NCBI Taxonomy" id="561372"/>
    <lineage>
        <taxon>Eukaryota</taxon>
        <taxon>Viridiplantae</taxon>
        <taxon>Streptophyta</taxon>
        <taxon>Embryophyta</taxon>
        <taxon>Tracheophyta</taxon>
        <taxon>Spermatophyta</taxon>
        <taxon>Magnoliopsida</taxon>
        <taxon>eudicotyledons</taxon>
        <taxon>Gunneridae</taxon>
        <taxon>Pentapetalae</taxon>
        <taxon>asterids</taxon>
        <taxon>Cornales</taxon>
        <taxon>Nyssaceae</taxon>
        <taxon>Nyssa</taxon>
    </lineage>
</organism>
<keyword evidence="1" id="KW-0560">Oxidoreductase</keyword>
<evidence type="ECO:0000256" key="1">
    <source>
        <dbReference type="RuleBase" id="RU000672"/>
    </source>
</evidence>
<dbReference type="GO" id="GO:0005507">
    <property type="term" value="F:copper ion binding"/>
    <property type="evidence" value="ECO:0007669"/>
    <property type="project" value="InterPro"/>
</dbReference>
<keyword evidence="4" id="KW-1185">Reference proteome</keyword>
<feature type="domain" description="Copper amine oxidase catalytic" evidence="2">
    <location>
        <begin position="39"/>
        <end position="113"/>
    </location>
</feature>
<dbReference type="Proteomes" id="UP000325577">
    <property type="component" value="Linkage Group LG21"/>
</dbReference>
<dbReference type="PANTHER" id="PTHR10638:SF71">
    <property type="entry name" value="AMINE OXIDASE"/>
    <property type="match status" value="1"/>
</dbReference>
<accession>A0A5J5ACJ4</accession>
<feature type="domain" description="Copper amine oxidase catalytic" evidence="2">
    <location>
        <begin position="121"/>
        <end position="250"/>
    </location>
</feature>
<dbReference type="SUPFAM" id="SSF49998">
    <property type="entry name" value="Amine oxidase catalytic domain"/>
    <property type="match status" value="2"/>
</dbReference>
<keyword evidence="1" id="KW-0479">Metal-binding</keyword>
<dbReference type="Gene3D" id="2.70.98.20">
    <property type="entry name" value="Copper amine oxidase, catalytic domain"/>
    <property type="match status" value="2"/>
</dbReference>
<dbReference type="OrthoDB" id="5379943at2759"/>
<dbReference type="EMBL" id="CM018045">
    <property type="protein sequence ID" value="KAA8527602.1"/>
    <property type="molecule type" value="Genomic_DNA"/>
</dbReference>
<dbReference type="InterPro" id="IPR000269">
    <property type="entry name" value="Cu_amine_oxidase"/>
</dbReference>
<evidence type="ECO:0000313" key="3">
    <source>
        <dbReference type="EMBL" id="KAA8527602.1"/>
    </source>
</evidence>
<name>A0A5J5ACJ4_9ASTE</name>
<dbReference type="GO" id="GO:0009308">
    <property type="term" value="P:amine metabolic process"/>
    <property type="evidence" value="ECO:0007669"/>
    <property type="project" value="UniProtKB-UniRule"/>
</dbReference>
<dbReference type="GO" id="GO:0048038">
    <property type="term" value="F:quinone binding"/>
    <property type="evidence" value="ECO:0007669"/>
    <property type="project" value="InterPro"/>
</dbReference>
<sequence length="269" mass="30985">MAIVEYSDRQVVPVPKAKGTEYRATELKPPFVAETKPITIVQPEGPTFKIDGQQISWADWNFHVAFDVRAGLVISLASIFDLNNGKQRRVMYKGHMSELFVPYMDPTEEWYYRIFHIIEPADLLIVNPNKLTKVGNQVGYRLLPRAPASPLLSDDDYPQMRASFTKYQLSVTPYDRYEEWAGGLYADRSLEDDTLYMWTNRNRDIQNKNIVLWHTLGFHHNPCQEDYPVMPTLSGGFELRPFNFFETNAILKMKPSKDVTLPGCNSNTP</sequence>
<dbReference type="InterPro" id="IPR015798">
    <property type="entry name" value="Cu_amine_oxidase_C"/>
</dbReference>
<reference evidence="3 4" key="1">
    <citation type="submission" date="2019-09" db="EMBL/GenBank/DDBJ databases">
        <title>A chromosome-level genome assembly of the Chinese tupelo Nyssa sinensis.</title>
        <authorList>
            <person name="Yang X."/>
            <person name="Kang M."/>
            <person name="Yang Y."/>
            <person name="Xiong H."/>
            <person name="Wang M."/>
            <person name="Zhang Z."/>
            <person name="Wang Z."/>
            <person name="Wu H."/>
            <person name="Ma T."/>
            <person name="Liu J."/>
            <person name="Xi Z."/>
        </authorList>
    </citation>
    <scope>NUCLEOTIDE SEQUENCE [LARGE SCALE GENOMIC DNA]</scope>
    <source>
        <strain evidence="3">J267</strain>
        <tissue evidence="3">Leaf</tissue>
    </source>
</reference>
<comment type="similarity">
    <text evidence="1">Belongs to the copper/topaquinone oxidase family.</text>
</comment>
<dbReference type="InterPro" id="IPR036460">
    <property type="entry name" value="Cu_amine_oxidase_C_sf"/>
</dbReference>
<dbReference type="EC" id="1.4.3.-" evidence="1"/>
<comment type="cofactor">
    <cofactor evidence="1">
        <name>Cu cation</name>
        <dbReference type="ChEBI" id="CHEBI:23378"/>
    </cofactor>
    <text evidence="1">Contains 1 topaquinone per subunit.</text>
</comment>
<dbReference type="AlphaFoldDB" id="A0A5J5ACJ4"/>
<evidence type="ECO:0000259" key="2">
    <source>
        <dbReference type="Pfam" id="PF01179"/>
    </source>
</evidence>
<gene>
    <name evidence="3" type="ORF">F0562_035003</name>
</gene>
<dbReference type="Pfam" id="PF01179">
    <property type="entry name" value="Cu_amine_oxid"/>
    <property type="match status" value="2"/>
</dbReference>